<name>A0A2I2FF64_ASPCN</name>
<protein>
    <submittedName>
        <fullName evidence="1">Uncharacterized protein</fullName>
    </submittedName>
</protein>
<proteinExistence type="predicted"/>
<reference evidence="1 2" key="1">
    <citation type="submission" date="2017-12" db="EMBL/GenBank/DDBJ databases">
        <authorList>
            <consortium name="DOE Joint Genome Institute"/>
            <person name="Haridas S."/>
            <person name="Kjaerbolling I."/>
            <person name="Vesth T.C."/>
            <person name="Frisvad J.C."/>
            <person name="Nybo J.L."/>
            <person name="Theobald S."/>
            <person name="Kuo A."/>
            <person name="Bowyer P."/>
            <person name="Matsuda Y."/>
            <person name="Mondo S."/>
            <person name="Lyhne E.K."/>
            <person name="Kogle M.E."/>
            <person name="Clum A."/>
            <person name="Lipzen A."/>
            <person name="Salamov A."/>
            <person name="Ngan C.Y."/>
            <person name="Daum C."/>
            <person name="Chiniquy J."/>
            <person name="Barry K."/>
            <person name="LaButti K."/>
            <person name="Simmons B.A."/>
            <person name="Magnuson J.K."/>
            <person name="Mortensen U.H."/>
            <person name="Larsen T.O."/>
            <person name="Grigoriev I.V."/>
            <person name="Baker S.E."/>
            <person name="Andersen M.R."/>
            <person name="Nordberg H.P."/>
            <person name="Cantor M.N."/>
            <person name="Hua S.X."/>
        </authorList>
    </citation>
    <scope>NUCLEOTIDE SEQUENCE [LARGE SCALE GENOMIC DNA]</scope>
    <source>
        <strain evidence="1 2">CBS 102.13</strain>
    </source>
</reference>
<dbReference type="Proteomes" id="UP000234585">
    <property type="component" value="Unassembled WGS sequence"/>
</dbReference>
<dbReference type="GeneID" id="36523443"/>
<keyword evidence="2" id="KW-1185">Reference proteome</keyword>
<gene>
    <name evidence="1" type="ORF">BDW47DRAFT_124583</name>
</gene>
<evidence type="ECO:0000313" key="2">
    <source>
        <dbReference type="Proteomes" id="UP000234585"/>
    </source>
</evidence>
<accession>A0A2I2FF64</accession>
<sequence>MSLRLAPNGRQGQASNVLIPERDKALRLSRIVWFYGSSQSTQPSRVLMEHGTSPLVEFCRANHLKREAITSSIDARTVSSTTAPDGRSRLLALLMEAQFAASTYSQDA</sequence>
<dbReference type="EMBL" id="KZ559130">
    <property type="protein sequence ID" value="PLB39267.1"/>
    <property type="molecule type" value="Genomic_DNA"/>
</dbReference>
<dbReference type="OrthoDB" id="10606500at2759"/>
<organism evidence="1 2">
    <name type="scientific">Aspergillus candidus</name>
    <dbReference type="NCBI Taxonomy" id="41067"/>
    <lineage>
        <taxon>Eukaryota</taxon>
        <taxon>Fungi</taxon>
        <taxon>Dikarya</taxon>
        <taxon>Ascomycota</taxon>
        <taxon>Pezizomycotina</taxon>
        <taxon>Eurotiomycetes</taxon>
        <taxon>Eurotiomycetidae</taxon>
        <taxon>Eurotiales</taxon>
        <taxon>Aspergillaceae</taxon>
        <taxon>Aspergillus</taxon>
        <taxon>Aspergillus subgen. Circumdati</taxon>
    </lineage>
</organism>
<evidence type="ECO:0000313" key="1">
    <source>
        <dbReference type="EMBL" id="PLB39267.1"/>
    </source>
</evidence>
<dbReference type="RefSeq" id="XP_024673279.1">
    <property type="nucleotide sequence ID" value="XM_024816283.1"/>
</dbReference>
<dbReference type="AlphaFoldDB" id="A0A2I2FF64"/>